<accession>A0A7Y7IH14</accession>
<feature type="region of interest" description="Disordered" evidence="1">
    <location>
        <begin position="1"/>
        <end position="32"/>
    </location>
</feature>
<evidence type="ECO:0000256" key="1">
    <source>
        <dbReference type="SAM" id="MobiDB-lite"/>
    </source>
</evidence>
<dbReference type="InterPro" id="IPR025242">
    <property type="entry name" value="DUF4193"/>
</dbReference>
<comment type="caution">
    <text evidence="2">The sequence shown here is derived from an EMBL/GenBank/DDBJ whole genome shotgun (WGS) entry which is preliminary data.</text>
</comment>
<reference evidence="2 3" key="1">
    <citation type="submission" date="2020-02" db="EMBL/GenBank/DDBJ databases">
        <title>Genome sequence of strain AETb3-4.</title>
        <authorList>
            <person name="Gao J."/>
            <person name="Zhang X."/>
        </authorList>
    </citation>
    <scope>NUCLEOTIDE SEQUENCE [LARGE SCALE GENOMIC DNA]</scope>
    <source>
        <strain evidence="2 3">AETb3-4</strain>
    </source>
</reference>
<dbReference type="Proteomes" id="UP000543556">
    <property type="component" value="Unassembled WGS sequence"/>
</dbReference>
<evidence type="ECO:0000313" key="3">
    <source>
        <dbReference type="Proteomes" id="UP000543556"/>
    </source>
</evidence>
<organism evidence="2 3">
    <name type="scientific">Arthrobacter wenxiniae</name>
    <dbReference type="NCBI Taxonomy" id="2713570"/>
    <lineage>
        <taxon>Bacteria</taxon>
        <taxon>Bacillati</taxon>
        <taxon>Actinomycetota</taxon>
        <taxon>Actinomycetes</taxon>
        <taxon>Micrococcales</taxon>
        <taxon>Micrococcaceae</taxon>
        <taxon>Arthrobacter</taxon>
    </lineage>
</organism>
<keyword evidence="3" id="KW-1185">Reference proteome</keyword>
<protein>
    <submittedName>
        <fullName evidence="2">DUF4193 domain-containing protein</fullName>
    </submittedName>
</protein>
<sequence length="99" mass="10723">MATDYDAPRKNDDDRDGNVLESLAVRPSGPSGAVIDLDEADLADSYELPGGDLSGEELAVEVLPAQADEFTCSSCFLVRHRSQLAREKDGLKYCRDCEG</sequence>
<dbReference type="AlphaFoldDB" id="A0A7Y7IH14"/>
<dbReference type="RefSeq" id="WP_176634812.1">
    <property type="nucleotide sequence ID" value="NZ_JAAMFM010000011.1"/>
</dbReference>
<name>A0A7Y7IH14_9MICC</name>
<proteinExistence type="predicted"/>
<gene>
    <name evidence="2" type="ORF">G6034_09165</name>
</gene>
<dbReference type="Pfam" id="PF13834">
    <property type="entry name" value="DUF4193"/>
    <property type="match status" value="1"/>
</dbReference>
<evidence type="ECO:0000313" key="2">
    <source>
        <dbReference type="EMBL" id="NVM95082.1"/>
    </source>
</evidence>
<dbReference type="EMBL" id="JAAMFM010000011">
    <property type="protein sequence ID" value="NVM95082.1"/>
    <property type="molecule type" value="Genomic_DNA"/>
</dbReference>
<feature type="compositionally biased region" description="Basic and acidic residues" evidence="1">
    <location>
        <begin position="1"/>
        <end position="18"/>
    </location>
</feature>